<dbReference type="CDD" id="cd12421">
    <property type="entry name" value="RRM1_PTBP1_hnRNPL_like"/>
    <property type="match status" value="1"/>
</dbReference>
<dbReference type="EMBL" id="LK028579">
    <property type="protein sequence ID" value="CDS19497.1"/>
    <property type="molecule type" value="Genomic_DNA"/>
</dbReference>
<dbReference type="Pfam" id="PF00076">
    <property type="entry name" value="RRM_1"/>
    <property type="match status" value="2"/>
</dbReference>
<reference evidence="5" key="3">
    <citation type="submission" date="2020-10" db="UniProtKB">
        <authorList>
            <consortium name="WormBaseParasite"/>
        </authorList>
    </citation>
    <scope>IDENTIFICATION</scope>
</reference>
<dbReference type="InterPro" id="IPR000504">
    <property type="entry name" value="RRM_dom"/>
</dbReference>
<evidence type="ECO:0000313" key="4">
    <source>
        <dbReference type="Proteomes" id="UP000492820"/>
    </source>
</evidence>
<dbReference type="PANTHER" id="PTHR15592">
    <property type="entry name" value="MATRIN 3/NUCLEAR PROTEIN 220-RELATED"/>
    <property type="match status" value="1"/>
</dbReference>
<reference evidence="3" key="2">
    <citation type="submission" date="2014-06" db="EMBL/GenBank/DDBJ databases">
        <authorList>
            <person name="Aslett M."/>
        </authorList>
    </citation>
    <scope>NUCLEOTIDE SEQUENCE</scope>
</reference>
<evidence type="ECO:0000313" key="3">
    <source>
        <dbReference type="EMBL" id="CDS19497.1"/>
    </source>
</evidence>
<organism evidence="3">
    <name type="scientific">Echinococcus granulosus</name>
    <name type="common">Hydatid tapeworm</name>
    <dbReference type="NCBI Taxonomy" id="6210"/>
    <lineage>
        <taxon>Eukaryota</taxon>
        <taxon>Metazoa</taxon>
        <taxon>Spiralia</taxon>
        <taxon>Lophotrochozoa</taxon>
        <taxon>Platyhelminthes</taxon>
        <taxon>Cestoda</taxon>
        <taxon>Eucestoda</taxon>
        <taxon>Cyclophyllidea</taxon>
        <taxon>Taeniidae</taxon>
        <taxon>Echinococcus</taxon>
        <taxon>Echinococcus granulosus group</taxon>
    </lineage>
</organism>
<dbReference type="WBParaSite" id="EgrG_000480800">
    <property type="protein sequence ID" value="EgrG_000480800"/>
    <property type="gene ID" value="EgrG_000480800"/>
</dbReference>
<dbReference type="OrthoDB" id="296632at2759"/>
<keyword evidence="1" id="KW-0694">RNA-binding</keyword>
<sequence>MFLAPDGVKPFDLSLGCVFGSGLQPGQSDNLLLNRLLYLAATGYGLRKRSFNTTSETLSVSSKRPRVEGMPMASYVLPSRVLHIRGLPADTTEIEIVKLAMPFGPIANFVLTKKTGQALIEMTSVEVAAKMLEYYQFYPPLFRGGEESAILQFSKYQSLELTGISRSVSEAIAMANEHFLHCVAENPTRPRVLRVFLEPTPHNQLNYMDYFKIFYRYGAILRIIVFKMSGRSQAFVEFHSPISAHAALLAVNGQVLPLYAATMRIEFSRQTSLELRQDDNTSRDFVAQPLSSQEEQDLIKALTPL</sequence>
<dbReference type="PROSITE" id="PS50102">
    <property type="entry name" value="RRM"/>
    <property type="match status" value="1"/>
</dbReference>
<accession>A0A068WHB9</accession>
<dbReference type="GO" id="GO:0003723">
    <property type="term" value="F:RNA binding"/>
    <property type="evidence" value="ECO:0007669"/>
    <property type="project" value="UniProtKB-UniRule"/>
</dbReference>
<dbReference type="InterPro" id="IPR012677">
    <property type="entry name" value="Nucleotide-bd_a/b_plait_sf"/>
</dbReference>
<dbReference type="InterPro" id="IPR035979">
    <property type="entry name" value="RBD_domain_sf"/>
</dbReference>
<dbReference type="SMART" id="SM00360">
    <property type="entry name" value="RRM"/>
    <property type="match status" value="2"/>
</dbReference>
<name>A0A068WHB9_ECHGR</name>
<dbReference type="SUPFAM" id="SSF54928">
    <property type="entry name" value="RNA-binding domain, RBD"/>
    <property type="match status" value="2"/>
</dbReference>
<proteinExistence type="predicted"/>
<reference evidence="3 4" key="1">
    <citation type="journal article" date="2013" name="Nature">
        <title>The genomes of four tapeworm species reveal adaptations to parasitism.</title>
        <authorList>
            <person name="Tsai I.J."/>
            <person name="Zarowiecki M."/>
            <person name="Holroyd N."/>
            <person name="Garciarrubio A."/>
            <person name="Sanchez-Flores A."/>
            <person name="Brooks K.L."/>
            <person name="Tracey A."/>
            <person name="Bobes R.J."/>
            <person name="Fragoso G."/>
            <person name="Sciutto E."/>
            <person name="Aslett M."/>
            <person name="Beasley H."/>
            <person name="Bennett H.M."/>
            <person name="Cai J."/>
            <person name="Camicia F."/>
            <person name="Clark R."/>
            <person name="Cucher M."/>
            <person name="De Silva N."/>
            <person name="Day T.A."/>
            <person name="Deplazes P."/>
            <person name="Estrada K."/>
            <person name="Fernandez C."/>
            <person name="Holland P.W."/>
            <person name="Hou J."/>
            <person name="Hu S."/>
            <person name="Huckvale T."/>
            <person name="Hung S.S."/>
            <person name="Kamenetzky L."/>
            <person name="Keane J.A."/>
            <person name="Kiss F."/>
            <person name="Koziol U."/>
            <person name="Lambert O."/>
            <person name="Liu K."/>
            <person name="Luo X."/>
            <person name="Luo Y."/>
            <person name="Macchiaroli N."/>
            <person name="Nichol S."/>
            <person name="Paps J."/>
            <person name="Parkinson J."/>
            <person name="Pouchkina-Stantcheva N."/>
            <person name="Riddiford N."/>
            <person name="Rosenzvit M."/>
            <person name="Salinas G."/>
            <person name="Wasmuth J.D."/>
            <person name="Zamanian M."/>
            <person name="Zheng Y."/>
            <person name="Cai X."/>
            <person name="Soberon X."/>
            <person name="Olson P.D."/>
            <person name="Laclette J.P."/>
            <person name="Brehm K."/>
            <person name="Berriman M."/>
            <person name="Garciarrubio A."/>
            <person name="Bobes R.J."/>
            <person name="Fragoso G."/>
            <person name="Sanchez-Flores A."/>
            <person name="Estrada K."/>
            <person name="Cevallos M.A."/>
            <person name="Morett E."/>
            <person name="Gonzalez V."/>
            <person name="Portillo T."/>
            <person name="Ochoa-Leyva A."/>
            <person name="Jose M.V."/>
            <person name="Sciutto E."/>
            <person name="Landa A."/>
            <person name="Jimenez L."/>
            <person name="Valdes V."/>
            <person name="Carrero J.C."/>
            <person name="Larralde C."/>
            <person name="Morales-Montor J."/>
            <person name="Limon-Lason J."/>
            <person name="Soberon X."/>
            <person name="Laclette J.P."/>
        </authorList>
    </citation>
    <scope>NUCLEOTIDE SEQUENCE [LARGE SCALE GENOMIC DNA]</scope>
</reference>
<dbReference type="AlphaFoldDB" id="A0A068WHB9"/>
<dbReference type="Gene3D" id="3.30.70.330">
    <property type="match status" value="2"/>
</dbReference>
<evidence type="ECO:0000313" key="5">
    <source>
        <dbReference type="WBParaSite" id="EgrG_000480800"/>
    </source>
</evidence>
<evidence type="ECO:0000259" key="2">
    <source>
        <dbReference type="PROSITE" id="PS50102"/>
    </source>
</evidence>
<feature type="domain" description="RRM" evidence="2">
    <location>
        <begin position="193"/>
        <end position="270"/>
    </location>
</feature>
<gene>
    <name evidence="3" type="ORF">EgrG_000480800</name>
</gene>
<dbReference type="Proteomes" id="UP000492820">
    <property type="component" value="Unassembled WGS sequence"/>
</dbReference>
<protein>
    <submittedName>
        <fullName evidence="3 5">Regulator of differentiation 1</fullName>
    </submittedName>
</protein>
<evidence type="ECO:0000256" key="1">
    <source>
        <dbReference type="PROSITE-ProRule" id="PRU00176"/>
    </source>
</evidence>